<reference evidence="2 3" key="1">
    <citation type="journal article" date="2017" name="BMC Biol.">
        <title>Genomic innovations, transcriptional plasticity and gene loss underlying the evolution and divergence of two highly polyphagous and invasive Helicoverpa pest species.</title>
        <authorList>
            <person name="Pearce S.L."/>
            <person name="Clarke D.F."/>
            <person name="East P.D."/>
            <person name="Elfekih S."/>
            <person name="Gordon K.H."/>
            <person name="Jermiin L.S."/>
            <person name="McGaughran A."/>
            <person name="Oakeshott J.G."/>
            <person name="Papanikolaou A."/>
            <person name="Perera O.P."/>
            <person name="Rane R.V."/>
            <person name="Richards S."/>
            <person name="Tay W.T."/>
            <person name="Walsh T.K."/>
            <person name="Anderson A."/>
            <person name="Anderson C.J."/>
            <person name="Asgari S."/>
            <person name="Board P.G."/>
            <person name="Bretschneider A."/>
            <person name="Campbell P.M."/>
            <person name="Chertemps T."/>
            <person name="Christeller J.T."/>
            <person name="Coppin C.W."/>
            <person name="Downes S.J."/>
            <person name="Duan G."/>
            <person name="Farnsworth C.A."/>
            <person name="Good R.T."/>
            <person name="Han L.B."/>
            <person name="Han Y.C."/>
            <person name="Hatje K."/>
            <person name="Horne I."/>
            <person name="Huang Y.P."/>
            <person name="Hughes D.S."/>
            <person name="Jacquin-Joly E."/>
            <person name="James W."/>
            <person name="Jhangiani S."/>
            <person name="Kollmar M."/>
            <person name="Kuwar S.S."/>
            <person name="Li S."/>
            <person name="Liu N.Y."/>
            <person name="Maibeche M.T."/>
            <person name="Miller J.R."/>
            <person name="Montagne N."/>
            <person name="Perry T."/>
            <person name="Qu J."/>
            <person name="Song S.V."/>
            <person name="Sutton G.G."/>
            <person name="Vogel H."/>
            <person name="Walenz B.P."/>
            <person name="Xu W."/>
            <person name="Zhang H.J."/>
            <person name="Zou Z."/>
            <person name="Batterham P."/>
            <person name="Edwards O.R."/>
            <person name="Feyereisen R."/>
            <person name="Gibbs R.A."/>
            <person name="Heckel D.G."/>
            <person name="McGrath A."/>
            <person name="Robin C."/>
            <person name="Scherer S.E."/>
            <person name="Worley K.C."/>
            <person name="Wu Y.D."/>
        </authorList>
    </citation>
    <scope>NUCLEOTIDE SEQUENCE [LARGE SCALE GENOMIC DNA]</scope>
    <source>
        <strain evidence="2">Harm_GR_Male_#8</strain>
        <tissue evidence="2">Whole organism</tissue>
    </source>
</reference>
<name>A0A2W1BSM0_HELAM</name>
<keyword evidence="3" id="KW-1185">Reference proteome</keyword>
<evidence type="ECO:0000256" key="1">
    <source>
        <dbReference type="SAM" id="SignalP"/>
    </source>
</evidence>
<accession>A0A2W1BSM0</accession>
<evidence type="ECO:0000313" key="2">
    <source>
        <dbReference type="EMBL" id="PZC78058.1"/>
    </source>
</evidence>
<evidence type="ECO:0000313" key="3">
    <source>
        <dbReference type="Proteomes" id="UP000249218"/>
    </source>
</evidence>
<dbReference type="EMBL" id="KZ149913">
    <property type="protein sequence ID" value="PZC78058.1"/>
    <property type="molecule type" value="Genomic_DNA"/>
</dbReference>
<protein>
    <submittedName>
        <fullName evidence="2">Uncharacterized protein</fullName>
    </submittedName>
</protein>
<keyword evidence="1" id="KW-0732">Signal</keyword>
<gene>
    <name evidence="2" type="primary">HaOG202661</name>
    <name evidence="2" type="ORF">B5X24_HaOG202661</name>
</gene>
<dbReference type="Proteomes" id="UP000249218">
    <property type="component" value="Unassembled WGS sequence"/>
</dbReference>
<feature type="chain" id="PRO_5016064806" evidence="1">
    <location>
        <begin position="17"/>
        <end position="111"/>
    </location>
</feature>
<feature type="signal peptide" evidence="1">
    <location>
        <begin position="1"/>
        <end position="16"/>
    </location>
</feature>
<organism evidence="2 3">
    <name type="scientific">Helicoverpa armigera</name>
    <name type="common">Cotton bollworm</name>
    <name type="synonym">Heliothis armigera</name>
    <dbReference type="NCBI Taxonomy" id="29058"/>
    <lineage>
        <taxon>Eukaryota</taxon>
        <taxon>Metazoa</taxon>
        <taxon>Ecdysozoa</taxon>
        <taxon>Arthropoda</taxon>
        <taxon>Hexapoda</taxon>
        <taxon>Insecta</taxon>
        <taxon>Pterygota</taxon>
        <taxon>Neoptera</taxon>
        <taxon>Endopterygota</taxon>
        <taxon>Lepidoptera</taxon>
        <taxon>Glossata</taxon>
        <taxon>Ditrysia</taxon>
        <taxon>Noctuoidea</taxon>
        <taxon>Noctuidae</taxon>
        <taxon>Heliothinae</taxon>
        <taxon>Helicoverpa</taxon>
    </lineage>
</organism>
<dbReference type="OrthoDB" id="10046738at2759"/>
<proteinExistence type="predicted"/>
<sequence>MLILLRSWVTPTLISSDDILCVKCFVLLQNQTASNSNLSLVSPARGHLNICYACGLSIASRRTHRVSQDSSSKECYTKMDTSTSRVAFGTSLSSLMGGCIKTSPEATRCWQ</sequence>
<dbReference type="AlphaFoldDB" id="A0A2W1BSM0"/>